<dbReference type="InterPro" id="IPR003146">
    <property type="entry name" value="M14A_act_pep"/>
</dbReference>
<accession>A0AAJ7RVU1</accession>
<dbReference type="Gene3D" id="3.30.70.340">
    <property type="entry name" value="Metallocarboxypeptidase-like"/>
    <property type="match status" value="1"/>
</dbReference>
<dbReference type="GeneID" id="108632844"/>
<keyword evidence="9" id="KW-0482">Metalloprotease</keyword>
<dbReference type="GO" id="GO:0005615">
    <property type="term" value="C:extracellular space"/>
    <property type="evidence" value="ECO:0007669"/>
    <property type="project" value="TreeGrafter"/>
</dbReference>
<evidence type="ECO:0000256" key="8">
    <source>
        <dbReference type="ARBA" id="ARBA00022833"/>
    </source>
</evidence>
<proteinExistence type="inferred from homology"/>
<comment type="cofactor">
    <cofactor evidence="1">
        <name>Zn(2+)</name>
        <dbReference type="ChEBI" id="CHEBI:29105"/>
    </cofactor>
</comment>
<dbReference type="FunFam" id="3.30.70.340:FF:000002">
    <property type="entry name" value="Carboxypeptidase A"/>
    <property type="match status" value="1"/>
</dbReference>
<evidence type="ECO:0000256" key="9">
    <source>
        <dbReference type="ARBA" id="ARBA00023049"/>
    </source>
</evidence>
<dbReference type="GO" id="GO:0004181">
    <property type="term" value="F:metallocarboxypeptidase activity"/>
    <property type="evidence" value="ECO:0007669"/>
    <property type="project" value="InterPro"/>
</dbReference>
<keyword evidence="8" id="KW-0862">Zinc</keyword>
<dbReference type="PANTHER" id="PTHR11705">
    <property type="entry name" value="PROTEASE FAMILY M14 CARBOXYPEPTIDASE A,B"/>
    <property type="match status" value="1"/>
</dbReference>
<dbReference type="SUPFAM" id="SSF53187">
    <property type="entry name" value="Zn-dependent exopeptidases"/>
    <property type="match status" value="1"/>
</dbReference>
<dbReference type="Proteomes" id="UP000694925">
    <property type="component" value="Unplaced"/>
</dbReference>
<keyword evidence="5" id="KW-0479">Metal-binding</keyword>
<keyword evidence="4" id="KW-0645">Protease</keyword>
<dbReference type="SUPFAM" id="SSF54897">
    <property type="entry name" value="Protease propeptides/inhibitors"/>
    <property type="match status" value="1"/>
</dbReference>
<reference evidence="16" key="1">
    <citation type="submission" date="2025-08" db="UniProtKB">
        <authorList>
            <consortium name="RefSeq"/>
        </authorList>
    </citation>
    <scope>IDENTIFICATION</scope>
    <source>
        <tissue evidence="16">Whole body</tissue>
    </source>
</reference>
<dbReference type="InterPro" id="IPR000834">
    <property type="entry name" value="Peptidase_M14"/>
</dbReference>
<evidence type="ECO:0000256" key="1">
    <source>
        <dbReference type="ARBA" id="ARBA00001947"/>
    </source>
</evidence>
<comment type="similarity">
    <text evidence="2 12">Belongs to the peptidase M14 family.</text>
</comment>
<keyword evidence="10" id="KW-1015">Disulfide bond</keyword>
<dbReference type="SMART" id="SM00631">
    <property type="entry name" value="Zn_pept"/>
    <property type="match status" value="1"/>
</dbReference>
<evidence type="ECO:0000256" key="3">
    <source>
        <dbReference type="ARBA" id="ARBA00022645"/>
    </source>
</evidence>
<feature type="chain" id="PRO_5042462153" description="Zinc carboxypeptidase A 1" evidence="13">
    <location>
        <begin position="19"/>
        <end position="288"/>
    </location>
</feature>
<evidence type="ECO:0000256" key="10">
    <source>
        <dbReference type="ARBA" id="ARBA00023157"/>
    </source>
</evidence>
<evidence type="ECO:0000259" key="14">
    <source>
        <dbReference type="PROSITE" id="PS52035"/>
    </source>
</evidence>
<name>A0AAJ7RVU1_9HYME</name>
<keyword evidence="15" id="KW-1185">Reference proteome</keyword>
<evidence type="ECO:0000256" key="4">
    <source>
        <dbReference type="ARBA" id="ARBA00022670"/>
    </source>
</evidence>
<dbReference type="PROSITE" id="PS52035">
    <property type="entry name" value="PEPTIDASE_M14"/>
    <property type="match status" value="1"/>
</dbReference>
<dbReference type="Pfam" id="PF00246">
    <property type="entry name" value="Peptidase_M14"/>
    <property type="match status" value="1"/>
</dbReference>
<dbReference type="InterPro" id="IPR057247">
    <property type="entry name" value="CARBOXYPEPT_ZN_2"/>
</dbReference>
<dbReference type="GO" id="GO:0006508">
    <property type="term" value="P:proteolysis"/>
    <property type="evidence" value="ECO:0007669"/>
    <property type="project" value="UniProtKB-KW"/>
</dbReference>
<feature type="signal peptide" evidence="13">
    <location>
        <begin position="1"/>
        <end position="18"/>
    </location>
</feature>
<evidence type="ECO:0000256" key="6">
    <source>
        <dbReference type="ARBA" id="ARBA00022729"/>
    </source>
</evidence>
<dbReference type="InterPro" id="IPR036990">
    <property type="entry name" value="M14A-like_propep"/>
</dbReference>
<keyword evidence="6 13" id="KW-0732">Signal</keyword>
<evidence type="ECO:0000256" key="13">
    <source>
        <dbReference type="SAM" id="SignalP"/>
    </source>
</evidence>
<evidence type="ECO:0000313" key="16">
    <source>
        <dbReference type="RefSeq" id="XP_026666633.1"/>
    </source>
</evidence>
<dbReference type="Gene3D" id="3.40.630.10">
    <property type="entry name" value="Zn peptidases"/>
    <property type="match status" value="1"/>
</dbReference>
<evidence type="ECO:0000256" key="5">
    <source>
        <dbReference type="ARBA" id="ARBA00022723"/>
    </source>
</evidence>
<dbReference type="Pfam" id="PF02244">
    <property type="entry name" value="Propep_M14"/>
    <property type="match status" value="1"/>
</dbReference>
<keyword evidence="7" id="KW-0378">Hydrolase</keyword>
<evidence type="ECO:0000256" key="7">
    <source>
        <dbReference type="ARBA" id="ARBA00022801"/>
    </source>
</evidence>
<feature type="domain" description="Peptidase M14" evidence="14">
    <location>
        <begin position="126"/>
        <end position="277"/>
    </location>
</feature>
<dbReference type="KEGG" id="ccal:108632844"/>
<gene>
    <name evidence="16" type="primary">LOC108632844</name>
</gene>
<dbReference type="FunFam" id="3.40.630.10:FF:000084">
    <property type="entry name" value="Carboxypeptidase B2"/>
    <property type="match status" value="1"/>
</dbReference>
<keyword evidence="3" id="KW-0121">Carboxypeptidase</keyword>
<dbReference type="GO" id="GO:0008270">
    <property type="term" value="F:zinc ion binding"/>
    <property type="evidence" value="ECO:0007669"/>
    <property type="project" value="InterPro"/>
</dbReference>
<evidence type="ECO:0000256" key="11">
    <source>
        <dbReference type="ARBA" id="ARBA00069039"/>
    </source>
</evidence>
<evidence type="ECO:0000256" key="12">
    <source>
        <dbReference type="PROSITE-ProRule" id="PRU01379"/>
    </source>
</evidence>
<dbReference type="AlphaFoldDB" id="A0AAJ7RVU1"/>
<evidence type="ECO:0000313" key="15">
    <source>
        <dbReference type="Proteomes" id="UP000694925"/>
    </source>
</evidence>
<dbReference type="PANTHER" id="PTHR11705:SF153">
    <property type="entry name" value="ZINC CARBOXYPEPTIDASE A 1-LIKE PROTEIN"/>
    <property type="match status" value="1"/>
</dbReference>
<protein>
    <recommendedName>
        <fullName evidence="11">Zinc carboxypeptidase A 1</fullName>
    </recommendedName>
</protein>
<dbReference type="PROSITE" id="PS00133">
    <property type="entry name" value="CARBOXYPEPT_ZN_2"/>
    <property type="match status" value="1"/>
</dbReference>
<evidence type="ECO:0000256" key="2">
    <source>
        <dbReference type="ARBA" id="ARBA00005988"/>
    </source>
</evidence>
<feature type="active site" description="Proton donor/acceptor" evidence="12">
    <location>
        <position position="243"/>
    </location>
</feature>
<organism evidence="15 16">
    <name type="scientific">Ceratina calcarata</name>
    <dbReference type="NCBI Taxonomy" id="156304"/>
    <lineage>
        <taxon>Eukaryota</taxon>
        <taxon>Metazoa</taxon>
        <taxon>Ecdysozoa</taxon>
        <taxon>Arthropoda</taxon>
        <taxon>Hexapoda</taxon>
        <taxon>Insecta</taxon>
        <taxon>Pterygota</taxon>
        <taxon>Neoptera</taxon>
        <taxon>Endopterygota</taxon>
        <taxon>Hymenoptera</taxon>
        <taxon>Apocrita</taxon>
        <taxon>Aculeata</taxon>
        <taxon>Apoidea</taxon>
        <taxon>Anthophila</taxon>
        <taxon>Apidae</taxon>
        <taxon>Ceratina</taxon>
        <taxon>Zadontomerus</taxon>
    </lineage>
</organism>
<dbReference type="RefSeq" id="XP_026666633.1">
    <property type="nucleotide sequence ID" value="XM_026810832.1"/>
</dbReference>
<sequence>MIEIFLCFTLLLGSVCSADDEKVRYDGYKVYKLFVPDVTKYELVKNMQDDEGYHFWVPPKINDTATVMIKPAKIQEFMQIANTSKLELELMMDDLQKLIDEENPRDDLRGTFNWFSYHRLDIVNGGTSPNPCSETYPGDKPFSETETRTMSEYIGSIQDKIFAYIAFHSYSQLLLIPYGHTNKRIENYNDLLQIGNYSINALAKRYGTKYRVGNIVDVIYVASGGSMDWVRGTYKTPVTFTYELRDRGRYAFMLPANQIIPTAEETLDSLVAMFQQAAKLGYGSSTGL</sequence>